<keyword evidence="1" id="KW-0560">Oxidoreductase</keyword>
<dbReference type="Gene3D" id="1.10.1530.10">
    <property type="match status" value="1"/>
</dbReference>
<dbReference type="InterPro" id="IPR043144">
    <property type="entry name" value="Mal/L-sulf/L-lact_DH-like_ah"/>
</dbReference>
<gene>
    <name evidence="2" type="ORF">MARI151_30199</name>
</gene>
<dbReference type="Gene3D" id="3.30.1370.60">
    <property type="entry name" value="Hypothetical oxidoreductase yiak, domain 2"/>
    <property type="match status" value="1"/>
</dbReference>
<dbReference type="RefSeq" id="WP_201304109.1">
    <property type="nucleotide sequence ID" value="NZ_LR733271.1"/>
</dbReference>
<protein>
    <submittedName>
        <fullName evidence="2">3-dehydro-L-gulonate 2-dehydrogenase</fullName>
    </submittedName>
</protein>
<dbReference type="EMBL" id="CABWLR010000003">
    <property type="protein sequence ID" value="VXB62860.1"/>
    <property type="molecule type" value="Genomic_DNA"/>
</dbReference>
<name>A0A653S5I8_9FLAO</name>
<dbReference type="InterPro" id="IPR043143">
    <property type="entry name" value="Mal/L-sulf/L-lact_DH-like_NADP"/>
</dbReference>
<reference evidence="2 3" key="1">
    <citation type="submission" date="2019-10" db="EMBL/GenBank/DDBJ databases">
        <authorList>
            <person name="Karimi E."/>
        </authorList>
    </citation>
    <scope>NUCLEOTIDE SEQUENCE [LARGE SCALE GENOMIC DNA]</scope>
    <source>
        <strain evidence="2">Maribacter sp. 151</strain>
    </source>
</reference>
<keyword evidence="3" id="KW-1185">Reference proteome</keyword>
<dbReference type="InterPro" id="IPR003767">
    <property type="entry name" value="Malate/L-lactate_DH-like"/>
</dbReference>
<dbReference type="PANTHER" id="PTHR11091:SF3">
    <property type="entry name" value="2,3-DIKETO-L-GULONATE REDUCTASE"/>
    <property type="match status" value="1"/>
</dbReference>
<evidence type="ECO:0000313" key="3">
    <source>
        <dbReference type="Proteomes" id="UP000430202"/>
    </source>
</evidence>
<evidence type="ECO:0000313" key="2">
    <source>
        <dbReference type="EMBL" id="VXB62860.1"/>
    </source>
</evidence>
<dbReference type="Pfam" id="PF02615">
    <property type="entry name" value="Ldh_2"/>
    <property type="match status" value="1"/>
</dbReference>
<dbReference type="Proteomes" id="UP000430202">
    <property type="component" value="Unassembled WGS sequence"/>
</dbReference>
<proteinExistence type="predicted"/>
<dbReference type="InterPro" id="IPR036111">
    <property type="entry name" value="Mal/L-sulfo/L-lacto_DH-like_sf"/>
</dbReference>
<organism evidence="2 3">
    <name type="scientific">Maribacter litoralis</name>
    <dbReference type="NCBI Taxonomy" id="2059726"/>
    <lineage>
        <taxon>Bacteria</taxon>
        <taxon>Pseudomonadati</taxon>
        <taxon>Bacteroidota</taxon>
        <taxon>Flavobacteriia</taxon>
        <taxon>Flavobacteriales</taxon>
        <taxon>Flavobacteriaceae</taxon>
        <taxon>Maribacter</taxon>
    </lineage>
</organism>
<sequence>MKHTTISSQEMRSVLASLFTKYGFSKEQANTLARIHTESTVDGIYSHGINRVPVFIDYVKQGLIKIDNTASKVASLGSIERWNGNKASGVLNALKCTDRAIDLAKTHGLGLVALRNTNHWMRGGTYAWRAVEQGCISILFTNTIPNMPAWGGKENRIGNNPLVIGIPRKNGHVVLDMALSQFSFGKMQSLALNDQELPFEGGWDNNNNLSKDPKAIIDSGRALPVGYWKGSALSMVLDMLATLLSAGNSSHKIGLEEKETSLSQVFLCIDPTTFSDTELQDKLLNEIIQFTHDSTPMTKGDRTFYPGERTLTKRAKSLKEGMQVNTEIWEEIHQLLS</sequence>
<dbReference type="NCBIfam" id="NF009750">
    <property type="entry name" value="PRK13260.1"/>
    <property type="match status" value="1"/>
</dbReference>
<evidence type="ECO:0000256" key="1">
    <source>
        <dbReference type="ARBA" id="ARBA00023002"/>
    </source>
</evidence>
<dbReference type="SUPFAM" id="SSF89733">
    <property type="entry name" value="L-sulfolactate dehydrogenase-like"/>
    <property type="match status" value="1"/>
</dbReference>
<dbReference type="AlphaFoldDB" id="A0A653S5I8"/>
<accession>A0A653S5I8</accession>
<dbReference type="PANTHER" id="PTHR11091">
    <property type="entry name" value="OXIDOREDUCTASE-RELATED"/>
    <property type="match status" value="1"/>
</dbReference>
<dbReference type="GO" id="GO:0016491">
    <property type="term" value="F:oxidoreductase activity"/>
    <property type="evidence" value="ECO:0007669"/>
    <property type="project" value="UniProtKB-KW"/>
</dbReference>